<keyword evidence="2" id="KW-1185">Reference proteome</keyword>
<sequence length="206" mass="23324">MLKAIFFDLDGTIIDTEKVITETLQQVLKEVLNLTVKTEDLTFVLGIPGERALDKFTKDPKIKAKIADNWTKKTIKRQNEYQIFPGILKMLNELIPLKIRTGIVTSQTKHEFEHEFTPFGLNDHFELVVTASDTTKHKPDPAPIKFALSKLDISPDQFLYVGDTAYDLKSAHQAGAKFALAGWGAHEQLQESDYLLTKPQDLLEIK</sequence>
<evidence type="ECO:0000313" key="1">
    <source>
        <dbReference type="EMBL" id="BDR57380.1"/>
    </source>
</evidence>
<evidence type="ECO:0000313" key="2">
    <source>
        <dbReference type="Proteomes" id="UP001321804"/>
    </source>
</evidence>
<dbReference type="EMBL" id="AP026801">
    <property type="protein sequence ID" value="BDR57380.1"/>
    <property type="molecule type" value="Genomic_DNA"/>
</dbReference>
<dbReference type="Pfam" id="PF13419">
    <property type="entry name" value="HAD_2"/>
    <property type="match status" value="1"/>
</dbReference>
<reference evidence="1 2" key="1">
    <citation type="journal article" date="2023" name="Microbiol. Spectr.">
        <title>Symbiosis of Carpenter Bees with Uncharacterized Lactic Acid Bacteria Showing NAD Auxotrophy.</title>
        <authorList>
            <person name="Kawasaki S."/>
            <person name="Ozawa K."/>
            <person name="Mori T."/>
            <person name="Yamamoto A."/>
            <person name="Ito M."/>
            <person name="Ohkuma M."/>
            <person name="Sakamoto M."/>
            <person name="Matsutani M."/>
        </authorList>
    </citation>
    <scope>NUCLEOTIDE SEQUENCE [LARGE SCALE GENOMIC DNA]</scope>
    <source>
        <strain evidence="1 2">KimC2</strain>
    </source>
</reference>
<dbReference type="Proteomes" id="UP001321804">
    <property type="component" value="Chromosome"/>
</dbReference>
<dbReference type="InterPro" id="IPR023214">
    <property type="entry name" value="HAD_sf"/>
</dbReference>
<dbReference type="SFLD" id="SFLDS00003">
    <property type="entry name" value="Haloacid_Dehalogenase"/>
    <property type="match status" value="1"/>
</dbReference>
<accession>A0AAU9D525</accession>
<name>A0AAU9D525_9LACO</name>
<proteinExistence type="predicted"/>
<protein>
    <submittedName>
        <fullName evidence="1">Phosphatase</fullName>
    </submittedName>
</protein>
<dbReference type="SFLD" id="SFLDG01129">
    <property type="entry name" value="C1.5:_HAD__Beta-PGM__Phosphata"/>
    <property type="match status" value="1"/>
</dbReference>
<dbReference type="AlphaFoldDB" id="A0AAU9D525"/>
<organism evidence="1 2">
    <name type="scientific">Xylocopilactobacillus apis</name>
    <dbReference type="NCBI Taxonomy" id="2932183"/>
    <lineage>
        <taxon>Bacteria</taxon>
        <taxon>Bacillati</taxon>
        <taxon>Bacillota</taxon>
        <taxon>Bacilli</taxon>
        <taxon>Lactobacillales</taxon>
        <taxon>Lactobacillaceae</taxon>
        <taxon>Xylocopilactobacillus</taxon>
    </lineage>
</organism>
<dbReference type="InterPro" id="IPR036412">
    <property type="entry name" value="HAD-like_sf"/>
</dbReference>
<dbReference type="Gene3D" id="3.40.50.1000">
    <property type="entry name" value="HAD superfamily/HAD-like"/>
    <property type="match status" value="1"/>
</dbReference>
<dbReference type="InterPro" id="IPR041492">
    <property type="entry name" value="HAD_2"/>
</dbReference>
<dbReference type="RefSeq" id="WP_317696435.1">
    <property type="nucleotide sequence ID" value="NZ_AP026801.1"/>
</dbReference>
<dbReference type="SFLD" id="SFLDG01135">
    <property type="entry name" value="C1.5.6:_HAD__Beta-PGM__Phospha"/>
    <property type="match status" value="1"/>
</dbReference>
<dbReference type="InterPro" id="IPR006439">
    <property type="entry name" value="HAD-SF_hydro_IA"/>
</dbReference>
<dbReference type="GO" id="GO:0006281">
    <property type="term" value="P:DNA repair"/>
    <property type="evidence" value="ECO:0007669"/>
    <property type="project" value="TreeGrafter"/>
</dbReference>
<dbReference type="InterPro" id="IPR023198">
    <property type="entry name" value="PGP-like_dom2"/>
</dbReference>
<dbReference type="PANTHER" id="PTHR43434">
    <property type="entry name" value="PHOSPHOGLYCOLATE PHOSPHATASE"/>
    <property type="match status" value="1"/>
</dbReference>
<dbReference type="SUPFAM" id="SSF56784">
    <property type="entry name" value="HAD-like"/>
    <property type="match status" value="1"/>
</dbReference>
<gene>
    <name evidence="1" type="ORF">KIMC2_19420</name>
</gene>
<dbReference type="PRINTS" id="PR00413">
    <property type="entry name" value="HADHALOGNASE"/>
</dbReference>
<dbReference type="Gene3D" id="1.10.150.240">
    <property type="entry name" value="Putative phosphatase, domain 2"/>
    <property type="match status" value="1"/>
</dbReference>
<dbReference type="PANTHER" id="PTHR43434:SF26">
    <property type="entry name" value="PYROPHOSPHATASE PPAX"/>
    <property type="match status" value="1"/>
</dbReference>
<dbReference type="InterPro" id="IPR050155">
    <property type="entry name" value="HAD-like_hydrolase_sf"/>
</dbReference>
<dbReference type="KEGG" id="xak:KIMC2_19420"/>
<dbReference type="GO" id="GO:0005829">
    <property type="term" value="C:cytosol"/>
    <property type="evidence" value="ECO:0007669"/>
    <property type="project" value="TreeGrafter"/>
</dbReference>
<dbReference type="NCBIfam" id="TIGR01509">
    <property type="entry name" value="HAD-SF-IA-v3"/>
    <property type="match status" value="1"/>
</dbReference>
<dbReference type="GO" id="GO:0008967">
    <property type="term" value="F:phosphoglycolate phosphatase activity"/>
    <property type="evidence" value="ECO:0007669"/>
    <property type="project" value="TreeGrafter"/>
</dbReference>
<dbReference type="NCBIfam" id="TIGR01549">
    <property type="entry name" value="HAD-SF-IA-v1"/>
    <property type="match status" value="1"/>
</dbReference>